<evidence type="ECO:0000313" key="2">
    <source>
        <dbReference type="EMBL" id="SVB68287.1"/>
    </source>
</evidence>
<sequence>MNVMADGRIVAHAITPHTPRMADPDSAPDFLAGVMAGSRELGEAIRADEPDLWVIHSAHWVTTFNWYVTHQPVHEGLCVGEECPDLIPGINYKIQGDPGFSAALSQAIGESGLPSSRSETRNHRFDYGSYVPLVYLDPMFSVPVVLLGCCIMADLEECMMVGSAVAKAAEVSGRRVAFVASTALAHKLVRGPDCWPSQDNQARDRAYLDLLCAGKIGEAKREFPDYARTVTAEMGGRILATFLGTMDDDRGYQGCQFGAYGQSSGSGNASVLLTERS</sequence>
<dbReference type="GO" id="GO:0008198">
    <property type="term" value="F:ferrous iron binding"/>
    <property type="evidence" value="ECO:0007669"/>
    <property type="project" value="InterPro"/>
</dbReference>
<dbReference type="AlphaFoldDB" id="A0A382G195"/>
<dbReference type="EMBL" id="UINC01052683">
    <property type="protein sequence ID" value="SVB68287.1"/>
    <property type="molecule type" value="Genomic_DNA"/>
</dbReference>
<dbReference type="Gene3D" id="3.40.830.10">
    <property type="entry name" value="LigB-like"/>
    <property type="match status" value="1"/>
</dbReference>
<protein>
    <recommendedName>
        <fullName evidence="1">Extradiol ring-cleavage dioxygenase class III enzyme subunit B domain-containing protein</fullName>
    </recommendedName>
</protein>
<dbReference type="SUPFAM" id="SSF53213">
    <property type="entry name" value="LigB-like"/>
    <property type="match status" value="1"/>
</dbReference>
<proteinExistence type="predicted"/>
<feature type="domain" description="Extradiol ring-cleavage dioxygenase class III enzyme subunit B" evidence="1">
    <location>
        <begin position="13"/>
        <end position="249"/>
    </location>
</feature>
<name>A0A382G195_9ZZZZ</name>
<reference evidence="2" key="1">
    <citation type="submission" date="2018-05" db="EMBL/GenBank/DDBJ databases">
        <authorList>
            <person name="Lanie J.A."/>
            <person name="Ng W.-L."/>
            <person name="Kazmierczak K.M."/>
            <person name="Andrzejewski T.M."/>
            <person name="Davidsen T.M."/>
            <person name="Wayne K.J."/>
            <person name="Tettelin H."/>
            <person name="Glass J.I."/>
            <person name="Rusch D."/>
            <person name="Podicherti R."/>
            <person name="Tsui H.-C.T."/>
            <person name="Winkler M.E."/>
        </authorList>
    </citation>
    <scope>NUCLEOTIDE SEQUENCE</scope>
</reference>
<organism evidence="2">
    <name type="scientific">marine metagenome</name>
    <dbReference type="NCBI Taxonomy" id="408172"/>
    <lineage>
        <taxon>unclassified sequences</taxon>
        <taxon>metagenomes</taxon>
        <taxon>ecological metagenomes</taxon>
    </lineage>
</organism>
<dbReference type="Pfam" id="PF02900">
    <property type="entry name" value="LigB"/>
    <property type="match status" value="1"/>
</dbReference>
<dbReference type="GO" id="GO:0016702">
    <property type="term" value="F:oxidoreductase activity, acting on single donors with incorporation of molecular oxygen, incorporation of two atoms of oxygen"/>
    <property type="evidence" value="ECO:0007669"/>
    <property type="project" value="UniProtKB-ARBA"/>
</dbReference>
<gene>
    <name evidence="2" type="ORF">METZ01_LOCUS221141</name>
</gene>
<accession>A0A382G195</accession>
<dbReference type="InterPro" id="IPR004183">
    <property type="entry name" value="Xdiol_dOase_suB"/>
</dbReference>
<evidence type="ECO:0000259" key="1">
    <source>
        <dbReference type="Pfam" id="PF02900"/>
    </source>
</evidence>